<evidence type="ECO:0000256" key="4">
    <source>
        <dbReference type="ARBA" id="ARBA00023180"/>
    </source>
</evidence>
<reference evidence="6" key="1">
    <citation type="submission" date="2019-10" db="EMBL/GenBank/DDBJ databases">
        <authorList>
            <person name="Zhang R."/>
            <person name="Pan Y."/>
            <person name="Wang J."/>
            <person name="Ma R."/>
            <person name="Yu S."/>
        </authorList>
    </citation>
    <scope>NUCLEOTIDE SEQUENCE</scope>
    <source>
        <strain evidence="6">LA-IB0</strain>
        <tissue evidence="6">Leaf</tissue>
    </source>
</reference>
<keyword evidence="7" id="KW-1185">Reference proteome</keyword>
<dbReference type="GO" id="GO:0016788">
    <property type="term" value="F:hydrolase activity, acting on ester bonds"/>
    <property type="evidence" value="ECO:0007669"/>
    <property type="project" value="InterPro"/>
</dbReference>
<evidence type="ECO:0000313" key="7">
    <source>
        <dbReference type="Proteomes" id="UP000826271"/>
    </source>
</evidence>
<dbReference type="InterPro" id="IPR035669">
    <property type="entry name" value="SGNH_plant_lipase-like"/>
</dbReference>
<keyword evidence="2 5" id="KW-0732">Signal</keyword>
<keyword evidence="3" id="KW-0378">Hydrolase</keyword>
<evidence type="ECO:0008006" key="8">
    <source>
        <dbReference type="Google" id="ProtNLM"/>
    </source>
</evidence>
<feature type="signal peptide" evidence="5">
    <location>
        <begin position="1"/>
        <end position="19"/>
    </location>
</feature>
<gene>
    <name evidence="6" type="ORF">BUALT_Bualt13G0090600</name>
</gene>
<dbReference type="Gene3D" id="3.40.50.1110">
    <property type="entry name" value="SGNH hydrolase"/>
    <property type="match status" value="1"/>
</dbReference>
<evidence type="ECO:0000256" key="2">
    <source>
        <dbReference type="ARBA" id="ARBA00022729"/>
    </source>
</evidence>
<proteinExistence type="inferred from homology"/>
<comment type="caution">
    <text evidence="6">The sequence shown here is derived from an EMBL/GenBank/DDBJ whole genome shotgun (WGS) entry which is preliminary data.</text>
</comment>
<accession>A0AAV6WT82</accession>
<dbReference type="Proteomes" id="UP000826271">
    <property type="component" value="Unassembled WGS sequence"/>
</dbReference>
<sequence>MDFVYFFSLLSFAVSFLAADATLQLICPLQTLYQLGASKSDTGNLIRVLPVGPTILAARFPYGETFPGRPTGRWSNGRLMIDYTAMALGLPLLNPYLDNKASFNNGVNFAVAGSTALNSSFFAMRGVIVPSFITPLSGQLSWFKTYLASICSTPTECDGKLRRALIFVGEIGGNDINYPLAQGKSLQEIQTYLPFINQAIINTTREIIQAGALQIVVPGNFPIGCFPFGLSALASNDSTSYDEFGCIRSLNNLVLNQNNNLKLAISSLRREFPDVVIIYSDYYNAFLSVLRGAPILGFDRENLLKACCGRAPFNPLSPQFCGNPGVPVCLNPRRYVHWDGIHLTQEANRRISEILMRDILLRIRCIR</sequence>
<evidence type="ECO:0000313" key="6">
    <source>
        <dbReference type="EMBL" id="KAG8371467.1"/>
    </source>
</evidence>
<dbReference type="PANTHER" id="PTHR22835">
    <property type="entry name" value="ZINC FINGER FYVE DOMAIN CONTAINING PROTEIN"/>
    <property type="match status" value="1"/>
</dbReference>
<evidence type="ECO:0000256" key="5">
    <source>
        <dbReference type="SAM" id="SignalP"/>
    </source>
</evidence>
<evidence type="ECO:0000256" key="3">
    <source>
        <dbReference type="ARBA" id="ARBA00022801"/>
    </source>
</evidence>
<dbReference type="AlphaFoldDB" id="A0AAV6WT82"/>
<dbReference type="Pfam" id="PF00657">
    <property type="entry name" value="Lipase_GDSL"/>
    <property type="match status" value="1"/>
</dbReference>
<dbReference type="CDD" id="cd01837">
    <property type="entry name" value="SGNH_plant_lipase_like"/>
    <property type="match status" value="1"/>
</dbReference>
<organism evidence="6 7">
    <name type="scientific">Buddleja alternifolia</name>
    <dbReference type="NCBI Taxonomy" id="168488"/>
    <lineage>
        <taxon>Eukaryota</taxon>
        <taxon>Viridiplantae</taxon>
        <taxon>Streptophyta</taxon>
        <taxon>Embryophyta</taxon>
        <taxon>Tracheophyta</taxon>
        <taxon>Spermatophyta</taxon>
        <taxon>Magnoliopsida</taxon>
        <taxon>eudicotyledons</taxon>
        <taxon>Gunneridae</taxon>
        <taxon>Pentapetalae</taxon>
        <taxon>asterids</taxon>
        <taxon>lamiids</taxon>
        <taxon>Lamiales</taxon>
        <taxon>Scrophulariaceae</taxon>
        <taxon>Buddlejeae</taxon>
        <taxon>Buddleja</taxon>
    </lineage>
</organism>
<evidence type="ECO:0000256" key="1">
    <source>
        <dbReference type="ARBA" id="ARBA00008668"/>
    </source>
</evidence>
<name>A0AAV6WT82_9LAMI</name>
<feature type="chain" id="PRO_5043854506" description="Acetylajmalan esterase" evidence="5">
    <location>
        <begin position="20"/>
        <end position="367"/>
    </location>
</feature>
<protein>
    <recommendedName>
        <fullName evidence="8">Acetylajmalan esterase</fullName>
    </recommendedName>
</protein>
<dbReference type="InterPro" id="IPR036514">
    <property type="entry name" value="SGNH_hydro_sf"/>
</dbReference>
<dbReference type="EMBL" id="WHWC01000013">
    <property type="protein sequence ID" value="KAG8371467.1"/>
    <property type="molecule type" value="Genomic_DNA"/>
</dbReference>
<comment type="similarity">
    <text evidence="1">Belongs to the 'GDSL' lipolytic enzyme family.</text>
</comment>
<dbReference type="SUPFAM" id="SSF52266">
    <property type="entry name" value="SGNH hydrolase"/>
    <property type="match status" value="1"/>
</dbReference>
<keyword evidence="4" id="KW-0325">Glycoprotein</keyword>
<dbReference type="InterPro" id="IPR001087">
    <property type="entry name" value="GDSL"/>
</dbReference>
<dbReference type="PANTHER" id="PTHR22835:SF677">
    <property type="entry name" value="ACETYLAJMALAN ESTERASE-LIKE"/>
    <property type="match status" value="1"/>
</dbReference>